<evidence type="ECO:0000259" key="1">
    <source>
        <dbReference type="Pfam" id="PF22043"/>
    </source>
</evidence>
<dbReference type="KEGG" id="ibu:IB211_01088c"/>
<dbReference type="InterPro" id="IPR053907">
    <property type="entry name" value="DUF6935"/>
</dbReference>
<evidence type="ECO:0000313" key="2">
    <source>
        <dbReference type="EMBL" id="ALP93481.1"/>
    </source>
</evidence>
<dbReference type="RefSeq" id="WP_058117359.1">
    <property type="nucleotide sequence ID" value="NZ_CP011307.1"/>
</dbReference>
<reference evidence="2 3" key="1">
    <citation type="journal article" date="2015" name="Nat. Commun.">
        <title>Production of butyrate from lysine and the Amadori product fructoselysine by a human gut commensal.</title>
        <authorList>
            <person name="Bui T.P."/>
            <person name="Ritari J."/>
            <person name="Boeren S."/>
            <person name="de Waard P."/>
            <person name="Plugge C.M."/>
            <person name="de Vos W.M."/>
        </authorList>
    </citation>
    <scope>NUCLEOTIDE SEQUENCE [LARGE SCALE GENOMIC DNA]</scope>
    <source>
        <strain evidence="2 3">AF211</strain>
    </source>
</reference>
<dbReference type="Proteomes" id="UP000064844">
    <property type="component" value="Chromosome"/>
</dbReference>
<dbReference type="STRING" id="1297617.IB211_01088c"/>
<evidence type="ECO:0000313" key="3">
    <source>
        <dbReference type="Proteomes" id="UP000064844"/>
    </source>
</evidence>
<dbReference type="PATRIC" id="fig|1297617.4.peg.1107"/>
<proteinExistence type="predicted"/>
<dbReference type="AlphaFoldDB" id="A0A0S2W2F2"/>
<accession>A0A0S2W2F2</accession>
<organism evidence="2 3">
    <name type="scientific">Intestinimonas butyriciproducens</name>
    <dbReference type="NCBI Taxonomy" id="1297617"/>
    <lineage>
        <taxon>Bacteria</taxon>
        <taxon>Bacillati</taxon>
        <taxon>Bacillota</taxon>
        <taxon>Clostridia</taxon>
        <taxon>Eubacteriales</taxon>
        <taxon>Intestinimonas</taxon>
    </lineage>
</organism>
<reference evidence="3" key="2">
    <citation type="submission" date="2015-04" db="EMBL/GenBank/DDBJ databases">
        <title>A butyrogenic pathway from the amino acid lysine in a human gut commensal.</title>
        <authorList>
            <person name="de Vos W.M."/>
            <person name="Bui N.T.P."/>
            <person name="Plugge C.M."/>
            <person name="Ritari J."/>
        </authorList>
    </citation>
    <scope>NUCLEOTIDE SEQUENCE [LARGE SCALE GENOMIC DNA]</scope>
    <source>
        <strain evidence="3">AF211</strain>
    </source>
</reference>
<dbReference type="Pfam" id="PF22043">
    <property type="entry name" value="DUF6935"/>
    <property type="match status" value="1"/>
</dbReference>
<sequence>MSIFDQMKSKAQSQLKTAARSAMQNLGNQKETFTFAALPESVDQMRALPEAAMDTPFKTAALTVCALCAFAADQAVGTELLNFLRGPRPLNGQDISFIKDRFRGGARSYIIFSYFAGATPENNYTPAQPYTVTISSDPHSYDEENYARLYVACGGADSPRPVKLRKKADGQWCLWEQYLLTDIRQPKANDPWA</sequence>
<keyword evidence="3" id="KW-1185">Reference proteome</keyword>
<name>A0A0S2W2F2_9FIRM</name>
<gene>
    <name evidence="2" type="ORF">IB211_01088c</name>
</gene>
<dbReference type="EMBL" id="CP011307">
    <property type="protein sequence ID" value="ALP93481.1"/>
    <property type="molecule type" value="Genomic_DNA"/>
</dbReference>
<feature type="domain" description="DUF6935" evidence="1">
    <location>
        <begin position="37"/>
        <end position="187"/>
    </location>
</feature>
<protein>
    <recommendedName>
        <fullName evidence="1">DUF6935 domain-containing protein</fullName>
    </recommendedName>
</protein>